<dbReference type="GO" id="GO:0071949">
    <property type="term" value="F:FAD binding"/>
    <property type="evidence" value="ECO:0007669"/>
    <property type="project" value="InterPro"/>
</dbReference>
<sequence length="952" mass="108680">MTAAKSHTNSGNAGRLSKIIIVGAGPSGLLLAILLAKHGVNVELLEATEKLDEQPRAAHYASPAVYELRRAGVIDDVIERGFKPSNACWRKANGEIITGMRFDVVPDDPERMVVLPLDRLGKLLYAHLQRQPLAKVHWGHRVTEIGEENGKAWVKAETTLGPAKFEGEYVIGADGANSTVRKLLFGPNSFEGETLDAAIIATNVIHDFTQYGYWDTNYIVDPKNWHMVAKIGRDDHLYRVSYSEVPGLTAEEYKRRQPARYKEILPGSPEPSEYTITNISPYKLQQRCAPSFRKGKFVLIADAAHVCNPFGGLGLTGGIADLGSLFDCLIGIHQGLADDDILDRYAEIRRKIYFDVIDPLSRENFRRLWAQDPDKAKENDEFFKVLDRAEKDQELAKELTLGLNILRHDFTHHLLVNTMADLLSRLPLEVQQMVFDILHANSIKEELTPFLVVNKYWFVHISRRIYREAKLHTIWQLRDSPNAEHYLSIIRCLTFGLGDHTYHHEIIEKWAQPPLHNLEKVSFVPGAVFQGHEVDYIIPYLQPSISTVQLFGVRWTLQLLSALHEMCKGLKELSIKYPFKGKDFSFNAQSFDSWLQAFPSLSSISVFYTDGNGNEKPASNAWTKLFSQPTLRSLLNRPLRRLRIEHRLEDWKSLSNSAAFSSLRELSIIARLKDIARLSELADLRKLHILVNDEPQAEQREVITPLCSMTGLKSLRVIFVKLHKLYASEVMSLTSLSNLEELDIFNSHQETIVTDNSDIDDANDDDETERRRYTPIQILPSFDENDFDVLASSLPKLRHVCLLFDWMPNSYHVLKSAAYLWRELEYLCLGYNIDLPEAIKMARNSDAVFPYMKQFMKVRACIGDLAPDTEAIRGDRDARSKYVGKVCRHLKAAFPRLEGIKFRKFTIQDEIPDHQEIVISKDMMTDALDDKEQGWRWSRYGVDANWDFGYVV</sequence>
<dbReference type="SUPFAM" id="SSF52047">
    <property type="entry name" value="RNI-like"/>
    <property type="match status" value="1"/>
</dbReference>
<name>A0A364KXX7_TALAM</name>
<evidence type="ECO:0000256" key="1">
    <source>
        <dbReference type="ARBA" id="ARBA00022630"/>
    </source>
</evidence>
<dbReference type="InterPro" id="IPR036188">
    <property type="entry name" value="FAD/NAD-bd_sf"/>
</dbReference>
<dbReference type="Gene3D" id="3.30.70.2450">
    <property type="match status" value="1"/>
</dbReference>
<dbReference type="Proteomes" id="UP000249363">
    <property type="component" value="Unassembled WGS sequence"/>
</dbReference>
<evidence type="ECO:0000256" key="3">
    <source>
        <dbReference type="ARBA" id="ARBA00023002"/>
    </source>
</evidence>
<keyword evidence="2" id="KW-0274">FAD</keyword>
<dbReference type="Gene3D" id="3.80.10.10">
    <property type="entry name" value="Ribonuclease Inhibitor"/>
    <property type="match status" value="1"/>
</dbReference>
<feature type="domain" description="FAD-binding" evidence="4">
    <location>
        <begin position="18"/>
        <end position="356"/>
    </location>
</feature>
<evidence type="ECO:0000313" key="6">
    <source>
        <dbReference type="Proteomes" id="UP000249363"/>
    </source>
</evidence>
<accession>A0A364KXX7</accession>
<dbReference type="PANTHER" id="PTHR43876">
    <property type="entry name" value="UBIQUINONE BIOSYNTHESIS MONOOXYGENASE COQ6, MITOCHONDRIAL"/>
    <property type="match status" value="1"/>
</dbReference>
<dbReference type="GeneID" id="63793641"/>
<evidence type="ECO:0000256" key="2">
    <source>
        <dbReference type="ARBA" id="ARBA00022827"/>
    </source>
</evidence>
<proteinExistence type="predicted"/>
<dbReference type="InterPro" id="IPR032675">
    <property type="entry name" value="LRR_dom_sf"/>
</dbReference>
<dbReference type="PANTHER" id="PTHR43876:SF18">
    <property type="entry name" value="PUTATIVE (AFU_ORTHOLOGUE AFUA_3G09540)-RELATED"/>
    <property type="match status" value="1"/>
</dbReference>
<dbReference type="STRING" id="1196081.A0A364KXX7"/>
<dbReference type="Pfam" id="PF01494">
    <property type="entry name" value="FAD_binding_3"/>
    <property type="match status" value="1"/>
</dbReference>
<dbReference type="SUPFAM" id="SSF51905">
    <property type="entry name" value="FAD/NAD(P)-binding domain"/>
    <property type="match status" value="1"/>
</dbReference>
<dbReference type="EMBL" id="MIKG01000007">
    <property type="protein sequence ID" value="RAO68413.1"/>
    <property type="molecule type" value="Genomic_DNA"/>
</dbReference>
<keyword evidence="6" id="KW-1185">Reference proteome</keyword>
<dbReference type="AlphaFoldDB" id="A0A364KXX7"/>
<dbReference type="PRINTS" id="PR00420">
    <property type="entry name" value="RNGMNOXGNASE"/>
</dbReference>
<dbReference type="RefSeq" id="XP_040732929.1">
    <property type="nucleotide sequence ID" value="XM_040876789.1"/>
</dbReference>
<keyword evidence="1" id="KW-0285">Flavoprotein</keyword>
<comment type="caution">
    <text evidence="5">The sequence shown here is derived from an EMBL/GenBank/DDBJ whole genome shotgun (WGS) entry which is preliminary data.</text>
</comment>
<dbReference type="InterPro" id="IPR051205">
    <property type="entry name" value="UbiH/COQ6_monooxygenase"/>
</dbReference>
<dbReference type="Gene3D" id="3.50.50.60">
    <property type="entry name" value="FAD/NAD(P)-binding domain"/>
    <property type="match status" value="1"/>
</dbReference>
<dbReference type="OrthoDB" id="10016252at2759"/>
<evidence type="ECO:0000313" key="5">
    <source>
        <dbReference type="EMBL" id="RAO68413.1"/>
    </source>
</evidence>
<evidence type="ECO:0000259" key="4">
    <source>
        <dbReference type="Pfam" id="PF01494"/>
    </source>
</evidence>
<gene>
    <name evidence="5" type="ORF">BHQ10_004425</name>
</gene>
<dbReference type="InterPro" id="IPR002938">
    <property type="entry name" value="FAD-bd"/>
</dbReference>
<dbReference type="GO" id="GO:0005739">
    <property type="term" value="C:mitochondrion"/>
    <property type="evidence" value="ECO:0007669"/>
    <property type="project" value="TreeGrafter"/>
</dbReference>
<reference evidence="5 6" key="1">
    <citation type="journal article" date="2017" name="Biotechnol. Biofuels">
        <title>Differential beta-glucosidase expression as a function of carbon source availability in Talaromyces amestolkiae: a genomic and proteomic approach.</title>
        <authorList>
            <person name="de Eugenio L.I."/>
            <person name="Mendez-Liter J.A."/>
            <person name="Nieto-Dominguez M."/>
            <person name="Alonso L."/>
            <person name="Gil-Munoz J."/>
            <person name="Barriuso J."/>
            <person name="Prieto A."/>
            <person name="Martinez M.J."/>
        </authorList>
    </citation>
    <scope>NUCLEOTIDE SEQUENCE [LARGE SCALE GENOMIC DNA]</scope>
    <source>
        <strain evidence="5 6">CIB</strain>
    </source>
</reference>
<organism evidence="5 6">
    <name type="scientific">Talaromyces amestolkiae</name>
    <dbReference type="NCBI Taxonomy" id="1196081"/>
    <lineage>
        <taxon>Eukaryota</taxon>
        <taxon>Fungi</taxon>
        <taxon>Dikarya</taxon>
        <taxon>Ascomycota</taxon>
        <taxon>Pezizomycotina</taxon>
        <taxon>Eurotiomycetes</taxon>
        <taxon>Eurotiomycetidae</taxon>
        <taxon>Eurotiales</taxon>
        <taxon>Trichocomaceae</taxon>
        <taxon>Talaromyces</taxon>
        <taxon>Talaromyces sect. Talaromyces</taxon>
    </lineage>
</organism>
<protein>
    <recommendedName>
        <fullName evidence="4">FAD-binding domain-containing protein</fullName>
    </recommendedName>
</protein>
<keyword evidence="3" id="KW-0560">Oxidoreductase</keyword>
<dbReference type="GO" id="GO:0016491">
    <property type="term" value="F:oxidoreductase activity"/>
    <property type="evidence" value="ECO:0007669"/>
    <property type="project" value="UniProtKB-KW"/>
</dbReference>